<evidence type="ECO:0000256" key="1">
    <source>
        <dbReference type="SAM" id="MobiDB-lite"/>
    </source>
</evidence>
<evidence type="ECO:0000313" key="3">
    <source>
        <dbReference type="Proteomes" id="UP000683551"/>
    </source>
</evidence>
<name>A0A9E6SXN6_9PROT</name>
<feature type="compositionally biased region" description="Basic and acidic residues" evidence="1">
    <location>
        <begin position="108"/>
        <end position="117"/>
    </location>
</feature>
<sequence>MDAFGIRAIHPRPERRGFSRSPVKVLGVRDTEHSRIEGMLVNFDQIAAELQTDHGIVLAHWHDYQPMRELLGMKERHVELAVGNDGGLQIQQSEKERASMPPRTTYQRNDHDRDLGR</sequence>
<protein>
    <submittedName>
        <fullName evidence="2">Uncharacterized protein</fullName>
    </submittedName>
</protein>
<dbReference type="EMBL" id="CP071137">
    <property type="protein sequence ID" value="QWY77677.1"/>
    <property type="molecule type" value="Genomic_DNA"/>
</dbReference>
<dbReference type="Proteomes" id="UP000683551">
    <property type="component" value="Chromosome"/>
</dbReference>
<feature type="region of interest" description="Disordered" evidence="1">
    <location>
        <begin position="82"/>
        <end position="117"/>
    </location>
</feature>
<dbReference type="RefSeq" id="WP_273144992.1">
    <property type="nucleotide sequence ID" value="NZ_CP053675.1"/>
</dbReference>
<evidence type="ECO:0000313" key="2">
    <source>
        <dbReference type="EMBL" id="QWY77677.1"/>
    </source>
</evidence>
<reference evidence="2" key="1">
    <citation type="submission" date="2021-02" db="EMBL/GenBank/DDBJ databases">
        <title>Comparative genomics of Ferrovum myxofaciens strains, predominant extremophile bacteria forming large biofilm stalactites in acid mine ecosystems.</title>
        <authorList>
            <person name="Burkartova K."/>
            <person name="Ridl J."/>
            <person name="Pajer P."/>
            <person name="Falteisek L."/>
        </authorList>
    </citation>
    <scope>NUCLEOTIDE SEQUENCE</scope>
    <source>
        <strain evidence="2">MI1III</strain>
    </source>
</reference>
<dbReference type="AlphaFoldDB" id="A0A9E6SXN6"/>
<proteinExistence type="predicted"/>
<accession>A0A9E6SXN6</accession>
<organism evidence="2 3">
    <name type="scientific">Ferrovum myxofaciens</name>
    <dbReference type="NCBI Taxonomy" id="416213"/>
    <lineage>
        <taxon>Bacteria</taxon>
        <taxon>Pseudomonadati</taxon>
        <taxon>Pseudomonadota</taxon>
        <taxon>Betaproteobacteria</taxon>
        <taxon>Ferrovales</taxon>
        <taxon>Ferrovaceae</taxon>
        <taxon>Ferrovum</taxon>
    </lineage>
</organism>
<gene>
    <name evidence="2" type="ORF">JZL65_00895</name>
</gene>